<gene>
    <name evidence="1" type="ORF">CHI95_22385</name>
</gene>
<dbReference type="EMBL" id="NOWC01000039">
    <property type="protein sequence ID" value="OZS72357.1"/>
    <property type="molecule type" value="Genomic_DNA"/>
</dbReference>
<accession>A0A264VNA6</accession>
<evidence type="ECO:0000313" key="1">
    <source>
        <dbReference type="EMBL" id="OZS72357.1"/>
    </source>
</evidence>
<dbReference type="AlphaFoldDB" id="A0A264VNA6"/>
<comment type="caution">
    <text evidence="1">The sequence shown here is derived from an EMBL/GenBank/DDBJ whole genome shotgun (WGS) entry which is preliminary data.</text>
</comment>
<proteinExistence type="predicted"/>
<evidence type="ECO:0000313" key="2">
    <source>
        <dbReference type="Proteomes" id="UP000216001"/>
    </source>
</evidence>
<name>A0A264VNA6_PRORE</name>
<organism evidence="1 2">
    <name type="scientific">Providencia rettgeri</name>
    <dbReference type="NCBI Taxonomy" id="587"/>
    <lineage>
        <taxon>Bacteria</taxon>
        <taxon>Pseudomonadati</taxon>
        <taxon>Pseudomonadota</taxon>
        <taxon>Gammaproteobacteria</taxon>
        <taxon>Enterobacterales</taxon>
        <taxon>Morganellaceae</taxon>
        <taxon>Providencia</taxon>
    </lineage>
</organism>
<dbReference type="Proteomes" id="UP000216001">
    <property type="component" value="Unassembled WGS sequence"/>
</dbReference>
<sequence length="59" mass="6610">MIILNYLTKSTGKIRAQSVIQMDGCPIFFYRIELQTVVGFLKVIVCVGLKLSRDFVADG</sequence>
<reference evidence="1 2" key="1">
    <citation type="submission" date="2017-07" db="EMBL/GenBank/DDBJ databases">
        <title>blaIMP-27 on transferable plasmids in Proteus mirabilis and Providencia rettgeri.</title>
        <authorList>
            <person name="Potter R."/>
        </authorList>
    </citation>
    <scope>NUCLEOTIDE SEQUENCE [LARGE SCALE GENOMIC DNA]</scope>
    <source>
        <strain evidence="1 2">PR1</strain>
    </source>
</reference>
<protein>
    <submittedName>
        <fullName evidence="1">Uncharacterized protein</fullName>
    </submittedName>
</protein>